<keyword evidence="2" id="KW-1185">Reference proteome</keyword>
<name>A0A8H7SHP0_9FUNG</name>
<comment type="caution">
    <text evidence="1">The sequence shown here is derived from an EMBL/GenBank/DDBJ whole genome shotgun (WGS) entry which is preliminary data.</text>
</comment>
<organism evidence="1 2">
    <name type="scientific">Thamnidium elegans</name>
    <dbReference type="NCBI Taxonomy" id="101142"/>
    <lineage>
        <taxon>Eukaryota</taxon>
        <taxon>Fungi</taxon>
        <taxon>Fungi incertae sedis</taxon>
        <taxon>Mucoromycota</taxon>
        <taxon>Mucoromycotina</taxon>
        <taxon>Mucoromycetes</taxon>
        <taxon>Mucorales</taxon>
        <taxon>Mucorineae</taxon>
        <taxon>Mucoraceae</taxon>
        <taxon>Thamnidium</taxon>
    </lineage>
</organism>
<dbReference type="Proteomes" id="UP000613177">
    <property type="component" value="Unassembled WGS sequence"/>
</dbReference>
<dbReference type="EMBL" id="JAEPRE010000232">
    <property type="protein sequence ID" value="KAG2229960.1"/>
    <property type="molecule type" value="Genomic_DNA"/>
</dbReference>
<proteinExistence type="predicted"/>
<protein>
    <submittedName>
        <fullName evidence="1">Uncharacterized protein</fullName>
    </submittedName>
</protein>
<dbReference type="AlphaFoldDB" id="A0A8H7SHP0"/>
<sequence>MLYFFISTCEEEGTNPDNMLYILLVALEYNWGKSIREYFDSLIEAFEKAKNDN</sequence>
<reference evidence="1" key="1">
    <citation type="submission" date="2021-01" db="EMBL/GenBank/DDBJ databases">
        <title>Metabolic potential, ecology and presence of endohyphal bacteria is reflected in genomic diversity of Mucoromycotina.</title>
        <authorList>
            <person name="Muszewska A."/>
            <person name="Okrasinska A."/>
            <person name="Steczkiewicz K."/>
            <person name="Drgas O."/>
            <person name="Orlowska M."/>
            <person name="Perlinska-Lenart U."/>
            <person name="Aleksandrzak-Piekarczyk T."/>
            <person name="Szatraj K."/>
            <person name="Zielenkiewicz U."/>
            <person name="Pilsyk S."/>
            <person name="Malc E."/>
            <person name="Mieczkowski P."/>
            <person name="Kruszewska J.S."/>
            <person name="Biernat P."/>
            <person name="Pawlowska J."/>
        </authorList>
    </citation>
    <scope>NUCLEOTIDE SEQUENCE</scope>
    <source>
        <strain evidence="1">WA0000018081</strain>
    </source>
</reference>
<gene>
    <name evidence="1" type="ORF">INT48_003505</name>
</gene>
<evidence type="ECO:0000313" key="2">
    <source>
        <dbReference type="Proteomes" id="UP000613177"/>
    </source>
</evidence>
<feature type="non-terminal residue" evidence="1">
    <location>
        <position position="53"/>
    </location>
</feature>
<accession>A0A8H7SHP0</accession>
<evidence type="ECO:0000313" key="1">
    <source>
        <dbReference type="EMBL" id="KAG2229960.1"/>
    </source>
</evidence>